<dbReference type="Gene3D" id="1.20.1440.110">
    <property type="entry name" value="acylaminoacyl peptidase"/>
    <property type="match status" value="1"/>
</dbReference>
<reference evidence="1 2" key="1">
    <citation type="submission" date="2016-07" db="EMBL/GenBank/DDBJ databases">
        <title>Characterization of isolates of Eisenbergiella tayi derived from blood cultures, using whole genome sequencing.</title>
        <authorList>
            <person name="Burdz T."/>
            <person name="Wiebe D."/>
            <person name="Huynh C."/>
            <person name="Bernard K."/>
        </authorList>
    </citation>
    <scope>NUCLEOTIDE SEQUENCE [LARGE SCALE GENOMIC DNA]</scope>
    <source>
        <strain evidence="1 2">NML 110608</strain>
    </source>
</reference>
<keyword evidence="1" id="KW-0378">Hydrolase</keyword>
<dbReference type="Gene3D" id="3.40.50.1820">
    <property type="entry name" value="alpha/beta hydrolase"/>
    <property type="match status" value="1"/>
</dbReference>
<dbReference type="AlphaFoldDB" id="A0A1E3AFA6"/>
<sequence length="380" mass="43656">MAYEYVNPIKQFNFQINRVLTYGDAACSRQEVTESLSCVRTFAQWNQAWLTLAEKAERKKRWLHAAYYYRMAEFFMKADNPQKMQTYRKCIEYFYKGFDSELHLSYRKDEIPFEEGMLNSIVIPASDSKGTVLVCGGYDSFMEEFVLQVGTWAERGYTVILFEGPGQGICLHQNMYFRYDFEKPVSAVIDFYGLNRCAMIGISWGGYFALRSAAFEKRIAAAVAYDVMDNGFEVMTNIFPAPVSSLIRLAYRKQWVGIINAVTGLLCKKSILADWGLSQGTYITGTKTAYEFYKKLAEHNLDGITGHYTQDILLLAGEKDHYIPLSQFWRLKEKVHSDKSVTSRLFTEAEGGEQHCQIGNHMLAMNTILDWLDDVFADKK</sequence>
<organism evidence="1 2">
    <name type="scientific">Eisenbergiella tayi</name>
    <dbReference type="NCBI Taxonomy" id="1432052"/>
    <lineage>
        <taxon>Bacteria</taxon>
        <taxon>Bacillati</taxon>
        <taxon>Bacillota</taxon>
        <taxon>Clostridia</taxon>
        <taxon>Lachnospirales</taxon>
        <taxon>Lachnospiraceae</taxon>
        <taxon>Eisenbergiella</taxon>
    </lineage>
</organism>
<comment type="caution">
    <text evidence="1">The sequence shown here is derived from an EMBL/GenBank/DDBJ whole genome shotgun (WGS) entry which is preliminary data.</text>
</comment>
<dbReference type="EMBL" id="MCGH01000002">
    <property type="protein sequence ID" value="ODM07414.1"/>
    <property type="molecule type" value="Genomic_DNA"/>
</dbReference>
<dbReference type="EC" id="3.7.1.19" evidence="1"/>
<evidence type="ECO:0000313" key="1">
    <source>
        <dbReference type="EMBL" id="ODM07414.1"/>
    </source>
</evidence>
<dbReference type="Proteomes" id="UP000094067">
    <property type="component" value="Unassembled WGS sequence"/>
</dbReference>
<evidence type="ECO:0000313" key="2">
    <source>
        <dbReference type="Proteomes" id="UP000094067"/>
    </source>
</evidence>
<name>A0A1E3AFA6_9FIRM</name>
<dbReference type="GO" id="GO:0016787">
    <property type="term" value="F:hydrolase activity"/>
    <property type="evidence" value="ECO:0007669"/>
    <property type="project" value="UniProtKB-KW"/>
</dbReference>
<dbReference type="PATRIC" id="fig|1432052.4.peg.3680"/>
<dbReference type="InterPro" id="IPR029058">
    <property type="entry name" value="AB_hydrolase_fold"/>
</dbReference>
<proteinExistence type="predicted"/>
<protein>
    <submittedName>
        <fullName evidence="1">2,6-dihydropseudooxynicotine hydrolase</fullName>
        <ecNumber evidence="1">3.7.1.19</ecNumber>
    </submittedName>
</protein>
<dbReference type="SUPFAM" id="SSF53474">
    <property type="entry name" value="alpha/beta-Hydrolases"/>
    <property type="match status" value="1"/>
</dbReference>
<dbReference type="RefSeq" id="WP_069153067.1">
    <property type="nucleotide sequence ID" value="NZ_MCGH01000002.1"/>
</dbReference>
<accession>A0A1E3AFA6</accession>
<gene>
    <name evidence="1" type="ORF">BEI61_03304</name>
</gene>